<evidence type="ECO:0000259" key="2">
    <source>
        <dbReference type="Pfam" id="PF00487"/>
    </source>
</evidence>
<keyword evidence="1" id="KW-1133">Transmembrane helix</keyword>
<dbReference type="CDD" id="cd03506">
    <property type="entry name" value="Delta6-FADS-like"/>
    <property type="match status" value="1"/>
</dbReference>
<dbReference type="Pfam" id="PF00487">
    <property type="entry name" value="FA_desaturase"/>
    <property type="match status" value="1"/>
</dbReference>
<dbReference type="InterPro" id="IPR012171">
    <property type="entry name" value="Fatty_acid_desaturase"/>
</dbReference>
<reference evidence="4" key="1">
    <citation type="submission" date="2017-04" db="EMBL/GenBank/DDBJ databases">
        <authorList>
            <person name="Varghese N."/>
            <person name="Submissions S."/>
        </authorList>
    </citation>
    <scope>NUCLEOTIDE SEQUENCE [LARGE SCALE GENOMIC DNA]</scope>
    <source>
        <strain evidence="4">RKEM611</strain>
    </source>
</reference>
<evidence type="ECO:0000313" key="4">
    <source>
        <dbReference type="Proteomes" id="UP000192907"/>
    </source>
</evidence>
<dbReference type="Proteomes" id="UP000192907">
    <property type="component" value="Unassembled WGS sequence"/>
</dbReference>
<keyword evidence="1" id="KW-0812">Transmembrane</keyword>
<name>A0A1Y6BAQ7_9BACT</name>
<feature type="transmembrane region" description="Helical" evidence="1">
    <location>
        <begin position="33"/>
        <end position="51"/>
    </location>
</feature>
<dbReference type="RefSeq" id="WP_159455153.1">
    <property type="nucleotide sequence ID" value="NZ_FWZT01000003.1"/>
</dbReference>
<sequence>MTHSAALPPAKQIKRAIINELGQRTLRSHPWQALLYLPIVGGIATITAVVIQNDFVWQLNLALSVLLAMFYGAAVFLAHEAMHGSIVRNAIGQEIMGYLGFTLFLVSPHLWRVWHNKNHHGHTNQGNRDPDSFGTIDRYERVRSTRFVTQLAPGGRSWLSYLFLFYWFTFHGQVVLWIQSKFLHDFKGTNRKRAFVDTSLMLAFWVALGLSAGAYKSIFVILIPMVLGNFTIMSYIATNHFLMPQDPHPLKNSMGINTSRFFDIIHFNFSHHIEHHLFPSVNWSQFPKIRRWLQKNYPEDYTAPSHGQALRLLYSTPRIYRDPEVLCDPEGHYQDIPIASLRPTLR</sequence>
<feature type="transmembrane region" description="Helical" evidence="1">
    <location>
        <begin position="158"/>
        <end position="178"/>
    </location>
</feature>
<evidence type="ECO:0000313" key="3">
    <source>
        <dbReference type="EMBL" id="SMF00475.1"/>
    </source>
</evidence>
<dbReference type="GO" id="GO:0016717">
    <property type="term" value="F:oxidoreductase activity, acting on paired donors, with oxidation of a pair of donors resulting in the reduction of molecular oxygen to two molecules of water"/>
    <property type="evidence" value="ECO:0007669"/>
    <property type="project" value="TreeGrafter"/>
</dbReference>
<keyword evidence="4" id="KW-1185">Reference proteome</keyword>
<feature type="transmembrane region" description="Helical" evidence="1">
    <location>
        <begin position="57"/>
        <end position="78"/>
    </location>
</feature>
<gene>
    <name evidence="3" type="ORF">SAMN06296036_103104</name>
</gene>
<evidence type="ECO:0000256" key="1">
    <source>
        <dbReference type="SAM" id="Phobius"/>
    </source>
</evidence>
<feature type="domain" description="Fatty acid desaturase" evidence="2">
    <location>
        <begin position="60"/>
        <end position="302"/>
    </location>
</feature>
<dbReference type="PANTHER" id="PTHR19353:SF19">
    <property type="entry name" value="DELTA(5) FATTY ACID DESATURASE C-RELATED"/>
    <property type="match status" value="1"/>
</dbReference>
<proteinExistence type="predicted"/>
<feature type="transmembrane region" description="Helical" evidence="1">
    <location>
        <begin position="194"/>
        <end position="212"/>
    </location>
</feature>
<dbReference type="GO" id="GO:0008610">
    <property type="term" value="P:lipid biosynthetic process"/>
    <property type="evidence" value="ECO:0007669"/>
    <property type="project" value="UniProtKB-ARBA"/>
</dbReference>
<dbReference type="AlphaFoldDB" id="A0A1Y6BAQ7"/>
<dbReference type="EMBL" id="FWZT01000003">
    <property type="protein sequence ID" value="SMF00475.1"/>
    <property type="molecule type" value="Genomic_DNA"/>
</dbReference>
<dbReference type="InterPro" id="IPR005804">
    <property type="entry name" value="FA_desaturase_dom"/>
</dbReference>
<dbReference type="PANTHER" id="PTHR19353">
    <property type="entry name" value="FATTY ACID DESATURASE 2"/>
    <property type="match status" value="1"/>
</dbReference>
<protein>
    <submittedName>
        <fullName evidence="3">Fatty acid desaturase</fullName>
    </submittedName>
</protein>
<accession>A0A1Y6BAQ7</accession>
<dbReference type="STRING" id="1513793.SAMN06296036_103104"/>
<feature type="transmembrane region" description="Helical" evidence="1">
    <location>
        <begin position="90"/>
        <end position="111"/>
    </location>
</feature>
<dbReference type="GO" id="GO:0016020">
    <property type="term" value="C:membrane"/>
    <property type="evidence" value="ECO:0007669"/>
    <property type="project" value="TreeGrafter"/>
</dbReference>
<keyword evidence="1" id="KW-0472">Membrane</keyword>
<organism evidence="3 4">
    <name type="scientific">Pseudobacteriovorax antillogorgiicola</name>
    <dbReference type="NCBI Taxonomy" id="1513793"/>
    <lineage>
        <taxon>Bacteria</taxon>
        <taxon>Pseudomonadati</taxon>
        <taxon>Bdellovibrionota</taxon>
        <taxon>Oligoflexia</taxon>
        <taxon>Oligoflexales</taxon>
        <taxon>Pseudobacteriovoracaceae</taxon>
        <taxon>Pseudobacteriovorax</taxon>
    </lineage>
</organism>